<dbReference type="Pfam" id="PF00378">
    <property type="entry name" value="ECH_1"/>
    <property type="match status" value="2"/>
</dbReference>
<dbReference type="Pfam" id="PF13602">
    <property type="entry name" value="ADH_zinc_N_2"/>
    <property type="match status" value="1"/>
</dbReference>
<dbReference type="InterPro" id="IPR036736">
    <property type="entry name" value="ACP-like_sf"/>
</dbReference>
<dbReference type="Gene3D" id="3.90.226.10">
    <property type="entry name" value="2-enoyl-CoA Hydratase, Chain A, domain 1"/>
    <property type="match status" value="2"/>
</dbReference>
<dbReference type="PANTHER" id="PTHR43775">
    <property type="entry name" value="FATTY ACID SYNTHASE"/>
    <property type="match status" value="1"/>
</dbReference>
<protein>
    <recommendedName>
        <fullName evidence="6">Carrier domain-containing protein</fullName>
    </recommendedName>
</protein>
<dbReference type="CDD" id="cd06558">
    <property type="entry name" value="crotonase-like"/>
    <property type="match status" value="2"/>
</dbReference>
<keyword evidence="3" id="KW-0597">Phosphoprotein</keyword>
<organism evidence="7">
    <name type="scientific">Ditylum brightwellii</name>
    <dbReference type="NCBI Taxonomy" id="49249"/>
    <lineage>
        <taxon>Eukaryota</taxon>
        <taxon>Sar</taxon>
        <taxon>Stramenopiles</taxon>
        <taxon>Ochrophyta</taxon>
        <taxon>Bacillariophyta</taxon>
        <taxon>Mediophyceae</taxon>
        <taxon>Lithodesmiophycidae</taxon>
        <taxon>Lithodesmiales</taxon>
        <taxon>Lithodesmiaceae</taxon>
        <taxon>Ditylum</taxon>
    </lineage>
</organism>
<feature type="transmembrane region" description="Helical" evidence="5">
    <location>
        <begin position="1777"/>
        <end position="1800"/>
    </location>
</feature>
<dbReference type="GO" id="GO:0010142">
    <property type="term" value="P:farnesyl diphosphate biosynthetic process, mevalonate pathway"/>
    <property type="evidence" value="ECO:0007669"/>
    <property type="project" value="InterPro"/>
</dbReference>
<dbReference type="PANTHER" id="PTHR43775:SF37">
    <property type="entry name" value="SI:DKEY-61P9.11"/>
    <property type="match status" value="1"/>
</dbReference>
<feature type="transmembrane region" description="Helical" evidence="5">
    <location>
        <begin position="1749"/>
        <end position="1771"/>
    </location>
</feature>
<feature type="transmembrane region" description="Helical" evidence="5">
    <location>
        <begin position="1863"/>
        <end position="1887"/>
    </location>
</feature>
<dbReference type="GO" id="GO:0006084">
    <property type="term" value="P:acetyl-CoA metabolic process"/>
    <property type="evidence" value="ECO:0007669"/>
    <property type="project" value="InterPro"/>
</dbReference>
<evidence type="ECO:0000313" key="7">
    <source>
        <dbReference type="EMBL" id="CAD9331220.1"/>
    </source>
</evidence>
<dbReference type="SUPFAM" id="SSF53901">
    <property type="entry name" value="Thiolase-like"/>
    <property type="match status" value="2"/>
</dbReference>
<evidence type="ECO:0000259" key="6">
    <source>
        <dbReference type="PROSITE" id="PS50075"/>
    </source>
</evidence>
<keyword evidence="5" id="KW-1133">Transmembrane helix</keyword>
<evidence type="ECO:0000256" key="5">
    <source>
        <dbReference type="SAM" id="Phobius"/>
    </source>
</evidence>
<dbReference type="InterPro" id="IPR013746">
    <property type="entry name" value="HMG_CoA_synt_C_dom"/>
</dbReference>
<dbReference type="InterPro" id="IPR001753">
    <property type="entry name" value="Enoyl-CoA_hydra/iso"/>
</dbReference>
<dbReference type="GO" id="GO:0044550">
    <property type="term" value="P:secondary metabolite biosynthetic process"/>
    <property type="evidence" value="ECO:0007669"/>
    <property type="project" value="TreeGrafter"/>
</dbReference>
<dbReference type="Pfam" id="PF01154">
    <property type="entry name" value="HMG_CoA_synt_N"/>
    <property type="match status" value="1"/>
</dbReference>
<gene>
    <name evidence="7" type="ORF">DBRI1063_LOCUS11697</name>
</gene>
<dbReference type="InterPro" id="IPR036291">
    <property type="entry name" value="NAD(P)-bd_dom_sf"/>
</dbReference>
<dbReference type="Gene3D" id="3.40.50.720">
    <property type="entry name" value="NAD(P)-binding Rossmann-like Domain"/>
    <property type="match status" value="1"/>
</dbReference>
<evidence type="ECO:0000256" key="1">
    <source>
        <dbReference type="ARBA" id="ARBA00007061"/>
    </source>
</evidence>
<dbReference type="Gene3D" id="3.90.180.10">
    <property type="entry name" value="Medium-chain alcohol dehydrogenases, catalytic domain"/>
    <property type="match status" value="1"/>
</dbReference>
<dbReference type="InterPro" id="IPR050091">
    <property type="entry name" value="PKS_NRPS_Biosynth_Enz"/>
</dbReference>
<keyword evidence="5" id="KW-0472">Membrane</keyword>
<dbReference type="GO" id="GO:0016491">
    <property type="term" value="F:oxidoreductase activity"/>
    <property type="evidence" value="ECO:0007669"/>
    <property type="project" value="InterPro"/>
</dbReference>
<dbReference type="SMART" id="SM00822">
    <property type="entry name" value="PKS_KR"/>
    <property type="match status" value="1"/>
</dbReference>
<name>A0A7S1Z800_9STRA</name>
<dbReference type="InterPro" id="IPR011032">
    <property type="entry name" value="GroES-like_sf"/>
</dbReference>
<dbReference type="Gene3D" id="3.40.47.10">
    <property type="match status" value="1"/>
</dbReference>
<evidence type="ECO:0000256" key="3">
    <source>
        <dbReference type="ARBA" id="ARBA00022553"/>
    </source>
</evidence>
<evidence type="ECO:0000256" key="2">
    <source>
        <dbReference type="ARBA" id="ARBA00022450"/>
    </source>
</evidence>
<dbReference type="InterPro" id="IPR013968">
    <property type="entry name" value="PKS_KR"/>
</dbReference>
<dbReference type="InterPro" id="IPR018376">
    <property type="entry name" value="Enoyl-CoA_hyd/isom_CS"/>
</dbReference>
<dbReference type="PROSITE" id="PS00166">
    <property type="entry name" value="ENOYL_COA_HYDRATASE"/>
    <property type="match status" value="1"/>
</dbReference>
<dbReference type="InterPro" id="IPR009081">
    <property type="entry name" value="PP-bd_ACP"/>
</dbReference>
<dbReference type="SUPFAM" id="SSF51735">
    <property type="entry name" value="NAD(P)-binding Rossmann-fold domains"/>
    <property type="match status" value="2"/>
</dbReference>
<dbReference type="CDD" id="cd05195">
    <property type="entry name" value="enoyl_red"/>
    <property type="match status" value="1"/>
</dbReference>
<dbReference type="PROSITE" id="PS50075">
    <property type="entry name" value="CARRIER"/>
    <property type="match status" value="1"/>
</dbReference>
<keyword evidence="5" id="KW-0812">Transmembrane</keyword>
<feature type="transmembrane region" description="Helical" evidence="5">
    <location>
        <begin position="1907"/>
        <end position="1937"/>
    </location>
</feature>
<comment type="similarity">
    <text evidence="1">Belongs to the thiolase-like superfamily. HMG-CoA synthase family.</text>
</comment>
<dbReference type="InterPro" id="IPR057326">
    <property type="entry name" value="KR_dom"/>
</dbReference>
<comment type="similarity">
    <text evidence="4">Belongs to the enoyl-CoA hydratase/isomerase family.</text>
</comment>
<dbReference type="Pfam" id="PF08659">
    <property type="entry name" value="KR"/>
    <property type="match status" value="1"/>
</dbReference>
<dbReference type="SUPFAM" id="SSF52096">
    <property type="entry name" value="ClpP/crotonase"/>
    <property type="match status" value="2"/>
</dbReference>
<reference evidence="7" key="1">
    <citation type="submission" date="2021-01" db="EMBL/GenBank/DDBJ databases">
        <authorList>
            <person name="Corre E."/>
            <person name="Pelletier E."/>
            <person name="Niang G."/>
            <person name="Scheremetjew M."/>
            <person name="Finn R."/>
            <person name="Kale V."/>
            <person name="Holt S."/>
            <person name="Cochrane G."/>
            <person name="Meng A."/>
            <person name="Brown T."/>
            <person name="Cohen L."/>
        </authorList>
    </citation>
    <scope>NUCLEOTIDE SEQUENCE</scope>
    <source>
        <strain evidence="7">Pop2</strain>
    </source>
</reference>
<dbReference type="GO" id="GO:0004421">
    <property type="term" value="F:hydroxymethylglutaryl-CoA synthase activity"/>
    <property type="evidence" value="ECO:0007669"/>
    <property type="project" value="InterPro"/>
</dbReference>
<dbReference type="InterPro" id="IPR029045">
    <property type="entry name" value="ClpP/crotonase-like_dom_sf"/>
</dbReference>
<keyword evidence="2" id="KW-0596">Phosphopantetheine</keyword>
<dbReference type="SUPFAM" id="SSF47336">
    <property type="entry name" value="ACP-like"/>
    <property type="match status" value="1"/>
</dbReference>
<dbReference type="CDD" id="cd00827">
    <property type="entry name" value="init_cond_enzymes"/>
    <property type="match status" value="1"/>
</dbReference>
<dbReference type="SMART" id="SM00829">
    <property type="entry name" value="PKS_ER"/>
    <property type="match status" value="1"/>
</dbReference>
<dbReference type="InterPro" id="IPR013528">
    <property type="entry name" value="HMG_CoA_synth_N"/>
</dbReference>
<dbReference type="Pfam" id="PF08540">
    <property type="entry name" value="HMG_CoA_synt_C"/>
    <property type="match status" value="1"/>
</dbReference>
<accession>A0A7S1Z800</accession>
<proteinExistence type="inferred from homology"/>
<dbReference type="InterPro" id="IPR020843">
    <property type="entry name" value="ER"/>
</dbReference>
<dbReference type="InterPro" id="IPR016039">
    <property type="entry name" value="Thiolase-like"/>
</dbReference>
<feature type="transmembrane region" description="Helical" evidence="5">
    <location>
        <begin position="1812"/>
        <end position="1831"/>
    </location>
</feature>
<feature type="domain" description="Carrier" evidence="6">
    <location>
        <begin position="667"/>
        <end position="745"/>
    </location>
</feature>
<feature type="transmembrane region" description="Helical" evidence="5">
    <location>
        <begin position="1723"/>
        <end position="1742"/>
    </location>
</feature>
<dbReference type="GO" id="GO:0004312">
    <property type="term" value="F:fatty acid synthase activity"/>
    <property type="evidence" value="ECO:0007669"/>
    <property type="project" value="TreeGrafter"/>
</dbReference>
<evidence type="ECO:0000256" key="4">
    <source>
        <dbReference type="RuleBase" id="RU003707"/>
    </source>
</evidence>
<dbReference type="EMBL" id="HBGN01018353">
    <property type="protein sequence ID" value="CAD9331220.1"/>
    <property type="molecule type" value="Transcribed_RNA"/>
</dbReference>
<dbReference type="SUPFAM" id="SSF50129">
    <property type="entry name" value="GroES-like"/>
    <property type="match status" value="1"/>
</dbReference>
<dbReference type="GO" id="GO:0006633">
    <property type="term" value="P:fatty acid biosynthetic process"/>
    <property type="evidence" value="ECO:0007669"/>
    <property type="project" value="TreeGrafter"/>
</dbReference>
<sequence length="1958" mass="217227">MYRYNWSDLQISTLPIIDDWKGAVKKAPVSFVWKGTGSSGAVASLTAETNGRIRVMSYDGGGNEDGPLVGLKKGMLHNFLNDDGVHGTFVDHPIADIMMSSKSEDSNNTSGFACLKIKKPGHLSSLIWEEIDPSQHSVKVSIATLNFRDVMRALGQLKEKDLSLGLEFSGYDTEKKQRIFGVAKNSLSTHCSPVYSYPIPSTLTDVEAATLPVVYLTSYYALFHKANLTKGQSVLIHGGTGGVGMAAIRLAQSHGLIVYTTCSSPKRQYLKDMFDLKDFQIGDSRSDAFVQTVLKGTGGCGVDAALNQLSGPLQVATLRCMAPGGHFCEIGKYDIMQNTALGQGLLAANISFHAIDLLPLLEDPGNKGFWDCWLEGGFKNGEIVPLPTQEFHCKNVENAFRFMSQGKHMGKIVITGLSDGKFCVETMKTNLGQSHLITGGLGGLGLSIAFRLAEEGCKNVCLVGRRGITNGFQKRQIDLVSKMGCHVKIITSAVVDLVASSLPQPSVIWHAATVYEDKMFSEMTEEAWNLVVDTKVKGYNHLRSIWPSTRIVTFSSVAAYFGNALQTSYALANATLDAYARKKNSKTLSIRLGPLDNVGFITKSKNSRILFDSVPFEIMNVDGVLDRIMKITGEKDSGVFGIYDLKQTTKNNNRDVKAKVKSASEGTGNTYTIKEAQTFVSVILGGSPDQYTSSTSLKESGLDSLSTMEVVNYIHEQSGRQDFKPSNITDEFTVQSIVDVIVSSRGTSVVETFTHTNKDSKTKEAEFFDSSPNRPIVHSELATEKTVFDGPEPEPEISHEPVVTINIAPSFIDFDSIISALKTADVVVLRQSDPLVFNHGAPIESNNEISIAKFMDRYVALSEAFELTSSTVVAIIEGEVRGGGMLFPAVADVCVATKKASFGLPEIHRNMVPSVVSKALVERLGQSTTRRLCLTGESFQTEQALRIGLIDHIVDDDDLDQFVSNTVRRWKSRAPATRFIKNELLPKTSTHSLAMGTVAGTWLMQQGGAGDNHDIGKHEVLKISIDEYGVATLTMCDTTYQNTMAFEMTAAIRSALPRLRRDAKVIILMSSLNHFHVGLNPAKTREWRNRPTCHIAADMKECYMGFVELATLGLPIIAILNGKVYGGGLPIALWCDYRIASADVDMHFGNLSRGMSPAGQLSQLLREYLSPSEIMEAYLENSHWDCDDLLRLKIVSSVASTKEQAFSEGRKLALFIARNPAQAVRDTLHLVKLKYAAEVANEESWLIAKKIAESQDLFSKNNDTFFFDSNVKRIPAKMHQSSQEWKTGSSRQRSSAYGIIAMEVYTPGFAISADTLESNGIRARRKQGQEAVAVWDSKEDSISMAMNAVTKLLERHITDPYSIGRLEVGTESNVDMAKSIKSYLMSLFPSDHVDIEGVDNINACYGGTAALLNTISWCRETGGYGIVVTTDTADMDISDSAWRGASAVAMYVGPDPWIEIHPERVSCFKNTMDFLKPRYSNQITPHMQTRESMNHYIEALDNCVESMGRKFSVDTSKLDAFIFHGGLCATFMKIVERHLVQIVNGRPKNWDMYFDYSRYFASHMGGLYTSSLFVNLLSFLHRMSEDVHQKHQITNTIGLFAYGSGSTATLMHATIHHDRGHTIDLSDMIEKRSLVSFDTLSEIVEGYKSEGNVDILPRSQALYYRYLPEGVSMNDSGRIYRRQMENEELKDKSLLVENHTASRYNGKLYKFLNLLRRDLRTQASAGLMTGWIWWVIASVLLSDFQTADLFTNATLVFTVTLCLNFGINLFFGRGNGWSYLLGHCLIGSMIFVAYAIILSTSRSEVKNVWRSLYFGWYTYDSLSFIVFWHDLPHRFRIFQSIHHSLSFLCTGTWLAVGGKWTDLTIIAVVVWLTSDLWHYLSSLYGLFSEVGVTRWSEAGYNLKLENLVFASYGIGIYIFVDDMSVLAWLILGTGLLFDAIDTYFRLLTWPRRLAKPPQ</sequence>